<dbReference type="EMBL" id="KE145352">
    <property type="protein sequence ID" value="EPE36871.1"/>
    <property type="molecule type" value="Genomic_DNA"/>
</dbReference>
<dbReference type="RefSeq" id="XP_008076186.1">
    <property type="nucleotide sequence ID" value="XM_008077995.1"/>
</dbReference>
<dbReference type="HOGENOM" id="CLU_136326_0_0_1"/>
<dbReference type="Proteomes" id="UP000016922">
    <property type="component" value="Unassembled WGS sequence"/>
</dbReference>
<dbReference type="KEGG" id="glz:GLAREA_09034"/>
<name>S3DY78_GLAL2</name>
<evidence type="ECO:0000313" key="1">
    <source>
        <dbReference type="EMBL" id="EPE36871.1"/>
    </source>
</evidence>
<gene>
    <name evidence="1" type="ORF">GLAREA_09034</name>
</gene>
<protein>
    <submittedName>
        <fullName evidence="1">Uncharacterized protein</fullName>
    </submittedName>
</protein>
<reference evidence="1 2" key="1">
    <citation type="journal article" date="2013" name="BMC Genomics">
        <title>Genomics-driven discovery of the pneumocandin biosynthetic gene cluster in the fungus Glarea lozoyensis.</title>
        <authorList>
            <person name="Chen L."/>
            <person name="Yue Q."/>
            <person name="Zhang X."/>
            <person name="Xiang M."/>
            <person name="Wang C."/>
            <person name="Li S."/>
            <person name="Che Y."/>
            <person name="Ortiz-Lopez F.J."/>
            <person name="Bills G.F."/>
            <person name="Liu X."/>
            <person name="An Z."/>
        </authorList>
    </citation>
    <scope>NUCLEOTIDE SEQUENCE [LARGE SCALE GENOMIC DNA]</scope>
    <source>
        <strain evidence="2">ATCC 20868 / MF5171</strain>
    </source>
</reference>
<accession>S3DY78</accession>
<dbReference type="GeneID" id="19468082"/>
<evidence type="ECO:0000313" key="2">
    <source>
        <dbReference type="Proteomes" id="UP000016922"/>
    </source>
</evidence>
<dbReference type="AlphaFoldDB" id="S3DY78"/>
<keyword evidence="2" id="KW-1185">Reference proteome</keyword>
<organism evidence="1 2">
    <name type="scientific">Glarea lozoyensis (strain ATCC 20868 / MF5171)</name>
    <dbReference type="NCBI Taxonomy" id="1116229"/>
    <lineage>
        <taxon>Eukaryota</taxon>
        <taxon>Fungi</taxon>
        <taxon>Dikarya</taxon>
        <taxon>Ascomycota</taxon>
        <taxon>Pezizomycotina</taxon>
        <taxon>Leotiomycetes</taxon>
        <taxon>Helotiales</taxon>
        <taxon>Helotiaceae</taxon>
        <taxon>Glarea</taxon>
    </lineage>
</organism>
<sequence length="166" mass="16588">MRGKVRAATKKAAKKAAKNVVKGLKAVVEFMGSAPIVVGGVVDHVAPGQPRAAAPAAAGGGPAPVPVDGGSAPVGGAAAGMYTQQQMAPAQLSELYNPYQPAAAGPAPVRAAVAGAANGVPKIELINTYSTIDLLSVFWEEGSPFGRVSVQLDMGVDGGFRGLVEE</sequence>
<proteinExistence type="predicted"/>